<dbReference type="GO" id="GO:0016020">
    <property type="term" value="C:membrane"/>
    <property type="evidence" value="ECO:0007669"/>
    <property type="project" value="TreeGrafter"/>
</dbReference>
<name>A0A8S4NJR9_OWEFU</name>
<dbReference type="InterPro" id="IPR001251">
    <property type="entry name" value="CRAL-TRIO_dom"/>
</dbReference>
<keyword evidence="3" id="KW-1185">Reference proteome</keyword>
<dbReference type="OrthoDB" id="75724at2759"/>
<comment type="caution">
    <text evidence="2">The sequence shown here is derived from an EMBL/GenBank/DDBJ whole genome shotgun (WGS) entry which is preliminary data.</text>
</comment>
<dbReference type="PANTHER" id="PTHR10174:SF130">
    <property type="entry name" value="ALPHA-TOCOPHEROL TRANSFER PROTEIN-LIKE"/>
    <property type="match status" value="1"/>
</dbReference>
<evidence type="ECO:0000259" key="1">
    <source>
        <dbReference type="PROSITE" id="PS50191"/>
    </source>
</evidence>
<dbReference type="Proteomes" id="UP000749559">
    <property type="component" value="Unassembled WGS sequence"/>
</dbReference>
<dbReference type="InterPro" id="IPR036273">
    <property type="entry name" value="CRAL/TRIO_N_dom_sf"/>
</dbReference>
<dbReference type="AlphaFoldDB" id="A0A8S4NJR9"/>
<dbReference type="Pfam" id="PF00650">
    <property type="entry name" value="CRAL_TRIO"/>
    <property type="match status" value="1"/>
</dbReference>
<dbReference type="SUPFAM" id="SSF46938">
    <property type="entry name" value="CRAL/TRIO N-terminal domain"/>
    <property type="match status" value="1"/>
</dbReference>
<dbReference type="SUPFAM" id="SSF52087">
    <property type="entry name" value="CRAL/TRIO domain"/>
    <property type="match status" value="1"/>
</dbReference>
<dbReference type="Gene3D" id="3.40.525.10">
    <property type="entry name" value="CRAL-TRIO lipid binding domain"/>
    <property type="match status" value="1"/>
</dbReference>
<proteinExistence type="predicted"/>
<protein>
    <recommendedName>
        <fullName evidence="1">CRAL-TRIO domain-containing protein</fullName>
    </recommendedName>
</protein>
<dbReference type="GO" id="GO:1902936">
    <property type="term" value="F:phosphatidylinositol bisphosphate binding"/>
    <property type="evidence" value="ECO:0007669"/>
    <property type="project" value="TreeGrafter"/>
</dbReference>
<feature type="domain" description="CRAL-TRIO" evidence="1">
    <location>
        <begin position="136"/>
        <end position="304"/>
    </location>
</feature>
<evidence type="ECO:0000313" key="3">
    <source>
        <dbReference type="Proteomes" id="UP000749559"/>
    </source>
</evidence>
<gene>
    <name evidence="2" type="ORF">OFUS_LOCUS8280</name>
</gene>
<dbReference type="Gene3D" id="1.10.8.20">
    <property type="entry name" value="N-terminal domain of phosphatidylinositol transfer protein sec14p"/>
    <property type="match status" value="1"/>
</dbReference>
<reference evidence="2" key="1">
    <citation type="submission" date="2022-03" db="EMBL/GenBank/DDBJ databases">
        <authorList>
            <person name="Martin C."/>
        </authorList>
    </citation>
    <scope>NUCLEOTIDE SEQUENCE</scope>
</reference>
<dbReference type="PANTHER" id="PTHR10174">
    <property type="entry name" value="ALPHA-TOCOPHEROL TRANSFER PROTEIN-RELATED"/>
    <property type="match status" value="1"/>
</dbReference>
<organism evidence="2 3">
    <name type="scientific">Owenia fusiformis</name>
    <name type="common">Polychaete worm</name>
    <dbReference type="NCBI Taxonomy" id="6347"/>
    <lineage>
        <taxon>Eukaryota</taxon>
        <taxon>Metazoa</taxon>
        <taxon>Spiralia</taxon>
        <taxon>Lophotrochozoa</taxon>
        <taxon>Annelida</taxon>
        <taxon>Polychaeta</taxon>
        <taxon>Sedentaria</taxon>
        <taxon>Canalipalpata</taxon>
        <taxon>Sabellida</taxon>
        <taxon>Oweniida</taxon>
        <taxon>Oweniidae</taxon>
        <taxon>Owenia</taxon>
    </lineage>
</organism>
<dbReference type="InterPro" id="IPR036865">
    <property type="entry name" value="CRAL-TRIO_dom_sf"/>
</dbReference>
<dbReference type="PROSITE" id="PS50191">
    <property type="entry name" value="CRAL_TRIO"/>
    <property type="match status" value="1"/>
</dbReference>
<accession>A0A8S4NJR9</accession>
<dbReference type="PRINTS" id="PR00180">
    <property type="entry name" value="CRETINALDHBP"/>
</dbReference>
<dbReference type="SMART" id="SM00516">
    <property type="entry name" value="SEC14"/>
    <property type="match status" value="1"/>
</dbReference>
<evidence type="ECO:0000313" key="2">
    <source>
        <dbReference type="EMBL" id="CAH1781744.1"/>
    </source>
</evidence>
<dbReference type="CDD" id="cd00170">
    <property type="entry name" value="SEC14"/>
    <property type="match status" value="1"/>
</dbReference>
<sequence length="355" mass="40640">MITLCKVQSIVTKLLIIIFYIYTNIASKTFIKKQSSVVHSMGDGYVCTLDAASLEKARVELGEDPLQREAQVKQLREWVESQPHLVCGTETYFMLLFLRRCKFSQLAARKMLEDFLTLCTEIPEWFRNIDPLNKGISSIYSKGHVIPLPGRDSEGRTIIIMRAGVFDVKDSTIGPNDIIKNSTVVFSILQKDEMAQVNGYVLIFDYTGFTAKHLSFLGIEMVKKSTKFWQDNFPARFKALHYYNTGPVFDTIMTITRPFLSKKIQDRMFTHGNNLESLYKHVPMHLLPEEYLPDDYTGPNAGTIQNILDDFAKRFTDPKQRAAIIKYTTEGMYIDEKKRPSVTAPAATFRKLNID</sequence>
<dbReference type="EMBL" id="CAIIXF020000004">
    <property type="protein sequence ID" value="CAH1781744.1"/>
    <property type="molecule type" value="Genomic_DNA"/>
</dbReference>